<sequence>MNIKKSAPLLRKGENEINQWADRHSVEHATVQAIQWLTRAPDRFSAAQFSPLLEHEKSSTQIINLLVWSGLCGWINRLKIALGETY</sequence>
<reference evidence="1 2" key="1">
    <citation type="submission" date="2018-06" db="EMBL/GenBank/DDBJ databases">
        <authorList>
            <consortium name="Pathogen Informatics"/>
            <person name="Doyle S."/>
        </authorList>
    </citation>
    <scope>NUCLEOTIDE SEQUENCE [LARGE SCALE GENOMIC DNA]</scope>
    <source>
        <strain evidence="1 2">NCTC8009</strain>
    </source>
</reference>
<evidence type="ECO:0000313" key="2">
    <source>
        <dbReference type="Proteomes" id="UP000250991"/>
    </source>
</evidence>
<dbReference type="Gene3D" id="1.20.1290.10">
    <property type="entry name" value="AhpD-like"/>
    <property type="match status" value="1"/>
</dbReference>
<name>A0A2X3LUS6_ECOLX</name>
<dbReference type="InterPro" id="IPR029032">
    <property type="entry name" value="AhpD-like"/>
</dbReference>
<dbReference type="AlphaFoldDB" id="A0A2X3LUS6"/>
<protein>
    <submittedName>
        <fullName evidence="1">Oxidoreductase</fullName>
    </submittedName>
</protein>
<accession>A0A2X3LUS6</accession>
<evidence type="ECO:0000313" key="1">
    <source>
        <dbReference type="EMBL" id="SQD03420.1"/>
    </source>
</evidence>
<dbReference type="SUPFAM" id="SSF69118">
    <property type="entry name" value="AhpD-like"/>
    <property type="match status" value="1"/>
</dbReference>
<organism evidence="1 2">
    <name type="scientific">Escherichia coli</name>
    <dbReference type="NCBI Taxonomy" id="562"/>
    <lineage>
        <taxon>Bacteria</taxon>
        <taxon>Pseudomonadati</taxon>
        <taxon>Pseudomonadota</taxon>
        <taxon>Gammaproteobacteria</taxon>
        <taxon>Enterobacterales</taxon>
        <taxon>Enterobacteriaceae</taxon>
        <taxon>Escherichia</taxon>
    </lineage>
</organism>
<gene>
    <name evidence="1" type="primary">yciW_1</name>
    <name evidence="1" type="ORF">NCTC8009_03913</name>
</gene>
<dbReference type="Proteomes" id="UP000250991">
    <property type="component" value="Unassembled WGS sequence"/>
</dbReference>
<dbReference type="EMBL" id="UARW01000010">
    <property type="protein sequence ID" value="SQD03420.1"/>
    <property type="molecule type" value="Genomic_DNA"/>
</dbReference>
<proteinExistence type="predicted"/>